<proteinExistence type="predicted"/>
<dbReference type="RefSeq" id="WP_399645394.1">
    <property type="nucleotide sequence ID" value="NZ_JBITYG010000002.1"/>
</dbReference>
<dbReference type="Pfam" id="PF13743">
    <property type="entry name" value="Thioredoxin_5"/>
    <property type="match status" value="1"/>
</dbReference>
<evidence type="ECO:0000313" key="1">
    <source>
        <dbReference type="EMBL" id="MFI9100328.1"/>
    </source>
</evidence>
<dbReference type="SUPFAM" id="SSF52833">
    <property type="entry name" value="Thioredoxin-like"/>
    <property type="match status" value="1"/>
</dbReference>
<protein>
    <submittedName>
        <fullName evidence="1">DsbA family protein</fullName>
    </submittedName>
</protein>
<evidence type="ECO:0000313" key="2">
    <source>
        <dbReference type="Proteomes" id="UP001614394"/>
    </source>
</evidence>
<accession>A0ABW8C1N1</accession>
<comment type="caution">
    <text evidence="1">The sequence shown here is derived from an EMBL/GenBank/DDBJ whole genome shotgun (WGS) entry which is preliminary data.</text>
</comment>
<organism evidence="1 2">
    <name type="scientific">Streptomyces fildesensis</name>
    <dbReference type="NCBI Taxonomy" id="375757"/>
    <lineage>
        <taxon>Bacteria</taxon>
        <taxon>Bacillati</taxon>
        <taxon>Actinomycetota</taxon>
        <taxon>Actinomycetes</taxon>
        <taxon>Kitasatosporales</taxon>
        <taxon>Streptomycetaceae</taxon>
        <taxon>Streptomyces</taxon>
    </lineage>
</organism>
<gene>
    <name evidence="1" type="ORF">ACIGXA_07365</name>
</gene>
<name>A0ABW8C1N1_9ACTN</name>
<dbReference type="Gene3D" id="3.40.30.10">
    <property type="entry name" value="Glutaredoxin"/>
    <property type="match status" value="1"/>
</dbReference>
<reference evidence="1 2" key="1">
    <citation type="submission" date="2024-10" db="EMBL/GenBank/DDBJ databases">
        <title>The Natural Products Discovery Center: Release of the First 8490 Sequenced Strains for Exploring Actinobacteria Biosynthetic Diversity.</title>
        <authorList>
            <person name="Kalkreuter E."/>
            <person name="Kautsar S.A."/>
            <person name="Yang D."/>
            <person name="Bader C.D."/>
            <person name="Teijaro C.N."/>
            <person name="Fluegel L."/>
            <person name="Davis C.M."/>
            <person name="Simpson J.R."/>
            <person name="Lauterbach L."/>
            <person name="Steele A.D."/>
            <person name="Gui C."/>
            <person name="Meng S."/>
            <person name="Li G."/>
            <person name="Viehrig K."/>
            <person name="Ye F."/>
            <person name="Su P."/>
            <person name="Kiefer A.F."/>
            <person name="Nichols A."/>
            <person name="Cepeda A.J."/>
            <person name="Yan W."/>
            <person name="Fan B."/>
            <person name="Jiang Y."/>
            <person name="Adhikari A."/>
            <person name="Zheng C.-J."/>
            <person name="Schuster L."/>
            <person name="Cowan T.M."/>
            <person name="Smanski M.J."/>
            <person name="Chevrette M.G."/>
            <person name="De Carvalho L.P.S."/>
            <person name="Shen B."/>
        </authorList>
    </citation>
    <scope>NUCLEOTIDE SEQUENCE [LARGE SCALE GENOMIC DNA]</scope>
    <source>
        <strain evidence="1 2">NPDC053399</strain>
    </source>
</reference>
<sequence length="304" mass="33073">MTRGTGTTLEIVEFTDPACPWAWGSEPTFRRLRHALSGAEEAGHVSWRRVCGILFDEGDDPAPDPEAEARWYREFVAGIAEHTAAPFAHRLERVALSSWPASLAAKAAEAQGALVAERVLRRLRESTFVVGTPADSERGVRETVTGVPELDPERLLRDMRDPATVLAVRRDWRETRAPARCVLETDGPGPHGGRAKFVNGRHRYALPTLRLTGPGGTVHVPGWRPYEEYAGAVLRAAPGITLSSELMAADEALERYRTLTEAELHLLTGGGRAPEGAVRIVTGNGPLWLHPDEARTHPAVSGVA</sequence>
<dbReference type="Proteomes" id="UP001614394">
    <property type="component" value="Unassembled WGS sequence"/>
</dbReference>
<keyword evidence="2" id="KW-1185">Reference proteome</keyword>
<dbReference type="InterPro" id="IPR036249">
    <property type="entry name" value="Thioredoxin-like_sf"/>
</dbReference>
<dbReference type="EMBL" id="JBITYG010000002">
    <property type="protein sequence ID" value="MFI9100328.1"/>
    <property type="molecule type" value="Genomic_DNA"/>
</dbReference>